<dbReference type="GO" id="GO:0005634">
    <property type="term" value="C:nucleus"/>
    <property type="evidence" value="ECO:0007669"/>
    <property type="project" value="UniProtKB-SubCell"/>
</dbReference>
<feature type="compositionally biased region" description="Low complexity" evidence="5">
    <location>
        <begin position="226"/>
        <end position="238"/>
    </location>
</feature>
<dbReference type="PANTHER" id="PTHR10015">
    <property type="entry name" value="HEAT SHOCK TRANSCRIPTION FACTOR"/>
    <property type="match status" value="1"/>
</dbReference>
<feature type="transmembrane region" description="Helical" evidence="6">
    <location>
        <begin position="441"/>
        <end position="464"/>
    </location>
</feature>
<name>A0ABD3MWW1_9STRA</name>
<dbReference type="InterPro" id="IPR036388">
    <property type="entry name" value="WH-like_DNA-bd_sf"/>
</dbReference>
<keyword evidence="9" id="KW-1185">Reference proteome</keyword>
<evidence type="ECO:0000256" key="4">
    <source>
        <dbReference type="RuleBase" id="RU004020"/>
    </source>
</evidence>
<dbReference type="SMART" id="SM00415">
    <property type="entry name" value="HSF"/>
    <property type="match status" value="1"/>
</dbReference>
<keyword evidence="6" id="KW-0472">Membrane</keyword>
<dbReference type="AlphaFoldDB" id="A0ABD3MWW1"/>
<evidence type="ECO:0000256" key="6">
    <source>
        <dbReference type="SAM" id="Phobius"/>
    </source>
</evidence>
<accession>A0ABD3MWW1</accession>
<feature type="compositionally biased region" description="Low complexity" evidence="5">
    <location>
        <begin position="139"/>
        <end position="157"/>
    </location>
</feature>
<proteinExistence type="inferred from homology"/>
<keyword evidence="6" id="KW-0812">Transmembrane</keyword>
<dbReference type="EMBL" id="JALLPJ020001347">
    <property type="protein sequence ID" value="KAL3768410.1"/>
    <property type="molecule type" value="Genomic_DNA"/>
</dbReference>
<keyword evidence="6" id="KW-1133">Transmembrane helix</keyword>
<protein>
    <recommendedName>
        <fullName evidence="7">HSF-type DNA-binding domain-containing protein</fullName>
    </recommendedName>
</protein>
<dbReference type="Proteomes" id="UP001530400">
    <property type="component" value="Unassembled WGS sequence"/>
</dbReference>
<dbReference type="InterPro" id="IPR036390">
    <property type="entry name" value="WH_DNA-bd_sf"/>
</dbReference>
<organism evidence="8 9">
    <name type="scientific">Cyclotella atomus</name>
    <dbReference type="NCBI Taxonomy" id="382360"/>
    <lineage>
        <taxon>Eukaryota</taxon>
        <taxon>Sar</taxon>
        <taxon>Stramenopiles</taxon>
        <taxon>Ochrophyta</taxon>
        <taxon>Bacillariophyta</taxon>
        <taxon>Coscinodiscophyceae</taxon>
        <taxon>Thalassiosirophycidae</taxon>
        <taxon>Stephanodiscales</taxon>
        <taxon>Stephanodiscaceae</taxon>
        <taxon>Cyclotella</taxon>
    </lineage>
</organism>
<feature type="compositionally biased region" description="Basic and acidic residues" evidence="5">
    <location>
        <begin position="307"/>
        <end position="318"/>
    </location>
</feature>
<feature type="region of interest" description="Disordered" evidence="5">
    <location>
        <begin position="481"/>
        <end position="506"/>
    </location>
</feature>
<dbReference type="PANTHER" id="PTHR10015:SF206">
    <property type="entry name" value="HSF-TYPE DNA-BINDING DOMAIN-CONTAINING PROTEIN"/>
    <property type="match status" value="1"/>
</dbReference>
<comment type="subcellular location">
    <subcellularLocation>
        <location evidence="1">Nucleus</location>
    </subcellularLocation>
</comment>
<dbReference type="InterPro" id="IPR000232">
    <property type="entry name" value="HSF_DNA-bd"/>
</dbReference>
<evidence type="ECO:0000256" key="5">
    <source>
        <dbReference type="SAM" id="MobiDB-lite"/>
    </source>
</evidence>
<feature type="compositionally biased region" description="Basic and acidic residues" evidence="5">
    <location>
        <begin position="239"/>
        <end position="248"/>
    </location>
</feature>
<dbReference type="GO" id="GO:0003677">
    <property type="term" value="F:DNA binding"/>
    <property type="evidence" value="ECO:0007669"/>
    <property type="project" value="UniProtKB-KW"/>
</dbReference>
<evidence type="ECO:0000259" key="7">
    <source>
        <dbReference type="SMART" id="SM00415"/>
    </source>
</evidence>
<feature type="region of interest" description="Disordered" evidence="5">
    <location>
        <begin position="126"/>
        <end position="166"/>
    </location>
</feature>
<feature type="region of interest" description="Disordered" evidence="5">
    <location>
        <begin position="218"/>
        <end position="272"/>
    </location>
</feature>
<keyword evidence="2" id="KW-0238">DNA-binding</keyword>
<evidence type="ECO:0000256" key="1">
    <source>
        <dbReference type="ARBA" id="ARBA00004123"/>
    </source>
</evidence>
<evidence type="ECO:0000256" key="3">
    <source>
        <dbReference type="ARBA" id="ARBA00023242"/>
    </source>
</evidence>
<dbReference type="PRINTS" id="PR00056">
    <property type="entry name" value="HSFDOMAIN"/>
</dbReference>
<dbReference type="Gene3D" id="1.10.10.10">
    <property type="entry name" value="Winged helix-like DNA-binding domain superfamily/Winged helix DNA-binding domain"/>
    <property type="match status" value="1"/>
</dbReference>
<dbReference type="Pfam" id="PF00447">
    <property type="entry name" value="HSF_DNA-bind"/>
    <property type="match status" value="1"/>
</dbReference>
<dbReference type="SUPFAM" id="SSF46785">
    <property type="entry name" value="Winged helix' DNA-binding domain"/>
    <property type="match status" value="1"/>
</dbReference>
<evidence type="ECO:0000313" key="9">
    <source>
        <dbReference type="Proteomes" id="UP001530400"/>
    </source>
</evidence>
<evidence type="ECO:0000313" key="8">
    <source>
        <dbReference type="EMBL" id="KAL3768410.1"/>
    </source>
</evidence>
<reference evidence="8 9" key="1">
    <citation type="submission" date="2024-10" db="EMBL/GenBank/DDBJ databases">
        <title>Updated reference genomes for cyclostephanoid diatoms.</title>
        <authorList>
            <person name="Roberts W.R."/>
            <person name="Alverson A.J."/>
        </authorList>
    </citation>
    <scope>NUCLEOTIDE SEQUENCE [LARGE SCALE GENOMIC DNA]</scope>
    <source>
        <strain evidence="8 9">AJA010-31</strain>
    </source>
</reference>
<feature type="region of interest" description="Disordered" evidence="5">
    <location>
        <begin position="287"/>
        <end position="321"/>
    </location>
</feature>
<gene>
    <name evidence="8" type="ORF">ACHAWO_000322</name>
</gene>
<comment type="similarity">
    <text evidence="4">Belongs to the HSF family.</text>
</comment>
<feature type="domain" description="HSF-type DNA-binding" evidence="7">
    <location>
        <begin position="23"/>
        <end position="122"/>
    </location>
</feature>
<sequence length="588" mass="65079">MASTSTSNKVSSGRQAAAAPVVLADNFPSKTHLLVTNITEIDPQVLSFSPEGDAFYVYDQSTFAHKYLPQYFKHSNYGSFVRQLNLYGFTSSRHKDNSEVVVWSHQYFHRDGKDLLRNIKRTVKAKSTKSAKPSHVFVSPRSTSASVSSEEVTSSPSNDEAVPGETFSRQISSKGDEWLESELAYLKQQNRHLEEKLDLLLKITLSLSPSSLEEFHLGEKRRRTHGQPSHSHSYQSSHHALDTIRENSKASGNSIEPMPYRNEGNRATAGSSDSMKAFVDIMLSADEKEEAANSGSDSDIDENLAEDSPHSNAHDDHVTSSGASIEDELMAEAMHAILPTNDLCDDDDDFNLSFDETEELPENTPVPAAGAFRSVANRAEDKTSGPDAVLSSESYNFTGDIEEGNVPLGVHIISAHAELVEDDDSKGDDSVHDRRAWRKKIMCMMTVMFVILVVVCITVPTVILTQNKHEKNVNIFIDEEDGHKGKPFQKPFRPPPQNSGNDDFGRPANDDDEFYAFDVGNRTVVNLTADARSGSITNIFTSRPVRQGTIEGTQPFVPEDFTLKIEGTFHVPYNFVITVNSLAVDFSH</sequence>
<evidence type="ECO:0000256" key="2">
    <source>
        <dbReference type="ARBA" id="ARBA00023125"/>
    </source>
</evidence>
<keyword evidence="3" id="KW-0539">Nucleus</keyword>
<comment type="caution">
    <text evidence="8">The sequence shown here is derived from an EMBL/GenBank/DDBJ whole genome shotgun (WGS) entry which is preliminary data.</text>
</comment>